<reference evidence="3 4" key="1">
    <citation type="submission" date="2020-04" db="EMBL/GenBank/DDBJ databases">
        <title>Thermobifida alba genome sequencing and assembly.</title>
        <authorList>
            <person name="Luzics S."/>
            <person name="Horvath B."/>
            <person name="Nagy I."/>
            <person name="Toth A."/>
            <person name="Nagy I."/>
            <person name="Kukolya J."/>
        </authorList>
    </citation>
    <scope>NUCLEOTIDE SEQUENCE [LARGE SCALE GENOMIC DNA]</scope>
    <source>
        <strain evidence="3 4">DSM 43795</strain>
    </source>
</reference>
<name>A0ABY4L0J3_THEAE</name>
<sequence length="238" mass="24796">MSWPLGPYPRRAACRRHPTGPRRPPPQPVCGRPPCHGRCVRVRCGGTKSQISIPPTNTGGWWRLSRRRVLRAAVRPSPRPPRRSRTVATHPDSGSADSVPFPVNPVEQALAAVVSTLGVAGVEESAADGTDPVADFLDALRGGSVWVPLPSGAGPQDDGSVSLPTLDVDGELFVPVFTSQEQLNVRSGDLPFAVVTAGELASALPAGVGMAVNPGNTMSVPIDAETVHFLGSSSGPGE</sequence>
<protein>
    <submittedName>
        <fullName evidence="3">SseB family protein</fullName>
    </submittedName>
</protein>
<keyword evidence="4" id="KW-1185">Reference proteome</keyword>
<feature type="domain" description="SseB protein N-terminal" evidence="2">
    <location>
        <begin position="126"/>
        <end position="227"/>
    </location>
</feature>
<evidence type="ECO:0000259" key="2">
    <source>
        <dbReference type="Pfam" id="PF07179"/>
    </source>
</evidence>
<dbReference type="EMBL" id="CP051627">
    <property type="protein sequence ID" value="UPT21187.1"/>
    <property type="molecule type" value="Genomic_DNA"/>
</dbReference>
<dbReference type="Proteomes" id="UP000832041">
    <property type="component" value="Chromosome"/>
</dbReference>
<evidence type="ECO:0000313" key="4">
    <source>
        <dbReference type="Proteomes" id="UP000832041"/>
    </source>
</evidence>
<evidence type="ECO:0000256" key="1">
    <source>
        <dbReference type="SAM" id="MobiDB-lite"/>
    </source>
</evidence>
<dbReference type="Pfam" id="PF07179">
    <property type="entry name" value="SseB"/>
    <property type="match status" value="1"/>
</dbReference>
<organism evidence="3 4">
    <name type="scientific">Thermobifida alba</name>
    <name type="common">Thermomonospora alba</name>
    <dbReference type="NCBI Taxonomy" id="53522"/>
    <lineage>
        <taxon>Bacteria</taxon>
        <taxon>Bacillati</taxon>
        <taxon>Actinomycetota</taxon>
        <taxon>Actinomycetes</taxon>
        <taxon>Streptosporangiales</taxon>
        <taxon>Nocardiopsidaceae</taxon>
        <taxon>Thermobifida</taxon>
    </lineage>
</organism>
<evidence type="ECO:0000313" key="3">
    <source>
        <dbReference type="EMBL" id="UPT21187.1"/>
    </source>
</evidence>
<gene>
    <name evidence="3" type="ORF">FOF52_09640</name>
</gene>
<accession>A0ABY4L0J3</accession>
<proteinExistence type="predicted"/>
<dbReference type="InterPro" id="IPR009839">
    <property type="entry name" value="SseB_N"/>
</dbReference>
<feature type="region of interest" description="Disordered" evidence="1">
    <location>
        <begin position="1"/>
        <end position="30"/>
    </location>
</feature>
<feature type="region of interest" description="Disordered" evidence="1">
    <location>
        <begin position="72"/>
        <end position="100"/>
    </location>
</feature>